<dbReference type="Gene3D" id="2.130.10.10">
    <property type="entry name" value="YVTN repeat-like/Quinoprotein amine dehydrogenase"/>
    <property type="match status" value="1"/>
</dbReference>
<dbReference type="GO" id="GO:0031145">
    <property type="term" value="P:anaphase-promoting complex-dependent catabolic process"/>
    <property type="evidence" value="ECO:0007669"/>
    <property type="project" value="InterPro"/>
</dbReference>
<keyword evidence="2" id="KW-0132">Cell division</keyword>
<dbReference type="PANTHER" id="PTHR13260:SF0">
    <property type="entry name" value="ANAPHASE-PROMOTING COMPLEX SUBUNIT 4"/>
    <property type="match status" value="1"/>
</dbReference>
<dbReference type="GO" id="GO:0051301">
    <property type="term" value="P:cell division"/>
    <property type="evidence" value="ECO:0007669"/>
    <property type="project" value="UniProtKB-KW"/>
</dbReference>
<sequence length="678" mass="75517">MAEWNPEKDLLAMVTDDSKVVLHRFNWQRLWTISPGKCITSICWSPDGKIVALGTEDGLVLLHDVENGKMLRRIKSHDVAIVCLNWAEDELLSRTDKDGLLSYEDRTARFFPPAPVIPRIGGLSSGDTGLSDENEESIQEFSSASCQRFNILCSGDKGGCICFSIFGIFPVGKININEVPIHFQSSGNKTSYRLQDASISKVCLSGNLHQLVLLCPGKLIDIDNLSHSNHISTGLHCLHLDTSIFFNRKNELHQISQQASSIQDLVEVVRSSLSMMAKQWSSAMNLFNEKFSALPSLIAAHGMESSSEDEFMSLLFGTRTSPALHQFLVSSLGEAALKRIAKAVDSAGRELRVVVSEHLQPAVEIISFRLAELRGLARWRSRFQNVGLDEKLIYGVTEKIGMLVVQVERFSRVAATVLYLFLLDKDPIKQLLDANQRFECDLDTVRHLEQLVVLGGFTDTHFLEKTLMKQFNELDESLEEAFSMPFTTISSQIHCQELLPLYPITSSVDLSSTCILTSVSFYKDEDSQNSGSSYSLTDYICFKIPDGSLNLKNCIGVIKDFSNSSASGPSSSGFLLHIPDEYECVDVSLYKMENFSFVPLSRMFPSNIYSVQELSAQELQLDTDYGKKVRSIPHAVSTPLAVSASRGVACVFSSRRHALVYILDEDEDEDEDESSDME</sequence>
<accession>B9F3M6</accession>
<dbReference type="SUPFAM" id="SSF50978">
    <property type="entry name" value="WD40 repeat-like"/>
    <property type="match status" value="1"/>
</dbReference>
<dbReference type="GO" id="GO:0005680">
    <property type="term" value="C:anaphase-promoting complex"/>
    <property type="evidence" value="ECO:0007669"/>
    <property type="project" value="InterPro"/>
</dbReference>
<dbReference type="PANTHER" id="PTHR13260">
    <property type="entry name" value="ANAPHASE PROMOTING COMPLEX SUBUNIT 4 APC4"/>
    <property type="match status" value="1"/>
</dbReference>
<evidence type="ECO:0000259" key="6">
    <source>
        <dbReference type="Pfam" id="PF12894"/>
    </source>
</evidence>
<evidence type="ECO:0000256" key="3">
    <source>
        <dbReference type="ARBA" id="ARBA00022776"/>
    </source>
</evidence>
<dbReference type="SMART" id="SM00320">
    <property type="entry name" value="WD40"/>
    <property type="match status" value="2"/>
</dbReference>
<organism evidence="8">
    <name type="scientific">Oryza sativa subsp. japonica</name>
    <name type="common">Rice</name>
    <dbReference type="NCBI Taxonomy" id="39947"/>
    <lineage>
        <taxon>Eukaryota</taxon>
        <taxon>Viridiplantae</taxon>
        <taxon>Streptophyta</taxon>
        <taxon>Embryophyta</taxon>
        <taxon>Tracheophyta</taxon>
        <taxon>Spermatophyta</taxon>
        <taxon>Magnoliopsida</taxon>
        <taxon>Liliopsida</taxon>
        <taxon>Poales</taxon>
        <taxon>Poaceae</taxon>
        <taxon>BOP clade</taxon>
        <taxon>Oryzoideae</taxon>
        <taxon>Oryzeae</taxon>
        <taxon>Oryzinae</taxon>
        <taxon>Oryza</taxon>
        <taxon>Oryza sativa</taxon>
    </lineage>
</organism>
<proteinExistence type="predicted"/>
<gene>
    <name evidence="8" type="ORF">OsJ_08649</name>
</gene>
<evidence type="ECO:0000259" key="7">
    <source>
        <dbReference type="Pfam" id="PF12896"/>
    </source>
</evidence>
<dbReference type="InterPro" id="IPR036322">
    <property type="entry name" value="WD40_repeat_dom_sf"/>
</dbReference>
<dbReference type="InterPro" id="IPR001680">
    <property type="entry name" value="WD40_rpt"/>
</dbReference>
<feature type="domain" description="Anaphase-promoting complex subunit 4 long" evidence="7">
    <location>
        <begin position="236"/>
        <end position="420"/>
    </location>
</feature>
<feature type="domain" description="Anaphase-promoting complex subunit 4-like WD40" evidence="6">
    <location>
        <begin position="3"/>
        <end position="88"/>
    </location>
</feature>
<keyword evidence="5" id="KW-0131">Cell cycle</keyword>
<reference evidence="8" key="1">
    <citation type="journal article" date="2005" name="PLoS Biol.">
        <title>The genomes of Oryza sativa: a history of duplications.</title>
        <authorList>
            <person name="Yu J."/>
            <person name="Wang J."/>
            <person name="Lin W."/>
            <person name="Li S."/>
            <person name="Li H."/>
            <person name="Zhou J."/>
            <person name="Ni P."/>
            <person name="Dong W."/>
            <person name="Hu S."/>
            <person name="Zeng C."/>
            <person name="Zhang J."/>
            <person name="Zhang Y."/>
            <person name="Li R."/>
            <person name="Xu Z."/>
            <person name="Li S."/>
            <person name="Li X."/>
            <person name="Zheng H."/>
            <person name="Cong L."/>
            <person name="Lin L."/>
            <person name="Yin J."/>
            <person name="Geng J."/>
            <person name="Li G."/>
            <person name="Shi J."/>
            <person name="Liu J."/>
            <person name="Lv H."/>
            <person name="Li J."/>
            <person name="Wang J."/>
            <person name="Deng Y."/>
            <person name="Ran L."/>
            <person name="Shi X."/>
            <person name="Wang X."/>
            <person name="Wu Q."/>
            <person name="Li C."/>
            <person name="Ren X."/>
            <person name="Wang J."/>
            <person name="Wang X."/>
            <person name="Li D."/>
            <person name="Liu D."/>
            <person name="Zhang X."/>
            <person name="Ji Z."/>
            <person name="Zhao W."/>
            <person name="Sun Y."/>
            <person name="Zhang Z."/>
            <person name="Bao J."/>
            <person name="Han Y."/>
            <person name="Dong L."/>
            <person name="Ji J."/>
            <person name="Chen P."/>
            <person name="Wu S."/>
            <person name="Liu J."/>
            <person name="Xiao Y."/>
            <person name="Bu D."/>
            <person name="Tan J."/>
            <person name="Yang L."/>
            <person name="Ye C."/>
            <person name="Zhang J."/>
            <person name="Xu J."/>
            <person name="Zhou Y."/>
            <person name="Yu Y."/>
            <person name="Zhang B."/>
            <person name="Zhuang S."/>
            <person name="Wei H."/>
            <person name="Liu B."/>
            <person name="Lei M."/>
            <person name="Yu H."/>
            <person name="Li Y."/>
            <person name="Xu H."/>
            <person name="Wei S."/>
            <person name="He X."/>
            <person name="Fang L."/>
            <person name="Zhang Z."/>
            <person name="Zhang Y."/>
            <person name="Huang X."/>
            <person name="Su Z."/>
            <person name="Tong W."/>
            <person name="Li J."/>
            <person name="Tong Z."/>
            <person name="Li S."/>
            <person name="Ye J."/>
            <person name="Wang L."/>
            <person name="Fang L."/>
            <person name="Lei T."/>
            <person name="Chen C."/>
            <person name="Chen H."/>
            <person name="Xu Z."/>
            <person name="Li H."/>
            <person name="Huang H."/>
            <person name="Zhang F."/>
            <person name="Xu H."/>
            <person name="Li N."/>
            <person name="Zhao C."/>
            <person name="Li S."/>
            <person name="Dong L."/>
            <person name="Huang Y."/>
            <person name="Li L."/>
            <person name="Xi Y."/>
            <person name="Qi Q."/>
            <person name="Li W."/>
            <person name="Zhang B."/>
            <person name="Hu W."/>
            <person name="Zhang Y."/>
            <person name="Tian X."/>
            <person name="Jiao Y."/>
            <person name="Liang X."/>
            <person name="Jin J."/>
            <person name="Gao L."/>
            <person name="Zheng W."/>
            <person name="Hao B."/>
            <person name="Liu S."/>
            <person name="Wang W."/>
            <person name="Yuan L."/>
            <person name="Cao M."/>
            <person name="McDermott J."/>
            <person name="Samudrala R."/>
            <person name="Wang J."/>
            <person name="Wong G.K."/>
            <person name="Yang H."/>
        </authorList>
    </citation>
    <scope>NUCLEOTIDE SEQUENCE [LARGE SCALE GENOMIC DNA]</scope>
</reference>
<evidence type="ECO:0000256" key="1">
    <source>
        <dbReference type="ARBA" id="ARBA00016067"/>
    </source>
</evidence>
<dbReference type="Pfam" id="PF12894">
    <property type="entry name" value="ANAPC4_WD40"/>
    <property type="match status" value="1"/>
</dbReference>
<dbReference type="AlphaFoldDB" id="B9F3M6"/>
<dbReference type="InterPro" id="IPR024789">
    <property type="entry name" value="APC4"/>
</dbReference>
<dbReference type="InterPro" id="IPR015943">
    <property type="entry name" value="WD40/YVTN_repeat-like_dom_sf"/>
</dbReference>
<dbReference type="Proteomes" id="UP000007752">
    <property type="component" value="Chromosome 2"/>
</dbReference>
<evidence type="ECO:0000256" key="4">
    <source>
        <dbReference type="ARBA" id="ARBA00022786"/>
    </source>
</evidence>
<reference evidence="8" key="2">
    <citation type="submission" date="2008-12" db="EMBL/GenBank/DDBJ databases">
        <title>Improved gene annotation of the rice (Oryza sativa) genomes.</title>
        <authorList>
            <person name="Wang J."/>
            <person name="Li R."/>
            <person name="Fan W."/>
            <person name="Huang Q."/>
            <person name="Zhang J."/>
            <person name="Zhou Y."/>
            <person name="Hu Y."/>
            <person name="Zi S."/>
            <person name="Li J."/>
            <person name="Ni P."/>
            <person name="Zheng H."/>
            <person name="Zhang Y."/>
            <person name="Zhao M."/>
            <person name="Hao Q."/>
            <person name="McDermott J."/>
            <person name="Samudrala R."/>
            <person name="Kristiansen K."/>
            <person name="Wong G.K.-S."/>
        </authorList>
    </citation>
    <scope>NUCLEOTIDE SEQUENCE</scope>
</reference>
<dbReference type="InterPro" id="IPR024977">
    <property type="entry name" value="Apc4-like_WD40_dom"/>
</dbReference>
<protein>
    <recommendedName>
        <fullName evidence="1">Anaphase-promoting complex subunit 4</fullName>
    </recommendedName>
</protein>
<evidence type="ECO:0000313" key="8">
    <source>
        <dbReference type="EMBL" id="EEE57939.1"/>
    </source>
</evidence>
<evidence type="ECO:0000256" key="2">
    <source>
        <dbReference type="ARBA" id="ARBA00022618"/>
    </source>
</evidence>
<dbReference type="Pfam" id="PF12896">
    <property type="entry name" value="ANAPC4"/>
    <property type="match status" value="1"/>
</dbReference>
<name>B9F3M6_ORYSJ</name>
<keyword evidence="3" id="KW-0498">Mitosis</keyword>
<keyword evidence="4" id="KW-0833">Ubl conjugation pathway</keyword>
<dbReference type="EMBL" id="CM000139">
    <property type="protein sequence ID" value="EEE57939.1"/>
    <property type="molecule type" value="Genomic_DNA"/>
</dbReference>
<evidence type="ECO:0000256" key="5">
    <source>
        <dbReference type="ARBA" id="ARBA00023306"/>
    </source>
</evidence>
<dbReference type="InterPro" id="IPR024790">
    <property type="entry name" value="APC4_long_dom"/>
</dbReference>